<dbReference type="Proteomes" id="UP000321548">
    <property type="component" value="Unassembled WGS sequence"/>
</dbReference>
<dbReference type="PANTHER" id="PTHR43201">
    <property type="entry name" value="ACYL-COA SYNTHETASE"/>
    <property type="match status" value="1"/>
</dbReference>
<dbReference type="SUPFAM" id="SSF56801">
    <property type="entry name" value="Acetyl-CoA synthetase-like"/>
    <property type="match status" value="1"/>
</dbReference>
<dbReference type="Pfam" id="PF00501">
    <property type="entry name" value="AMP-binding"/>
    <property type="match status" value="1"/>
</dbReference>
<dbReference type="OrthoDB" id="9766486at2"/>
<feature type="region of interest" description="Disordered" evidence="3">
    <location>
        <begin position="506"/>
        <end position="530"/>
    </location>
</feature>
<dbReference type="InterPro" id="IPR045851">
    <property type="entry name" value="AMP-bd_C_sf"/>
</dbReference>
<gene>
    <name evidence="6" type="ORF">FHP08_13270</name>
</gene>
<dbReference type="InterPro" id="IPR042099">
    <property type="entry name" value="ANL_N_sf"/>
</dbReference>
<feature type="domain" description="AMP-binding enzyme C-terminal" evidence="5">
    <location>
        <begin position="421"/>
        <end position="494"/>
    </location>
</feature>
<evidence type="ECO:0000259" key="5">
    <source>
        <dbReference type="Pfam" id="PF13193"/>
    </source>
</evidence>
<evidence type="ECO:0000313" key="7">
    <source>
        <dbReference type="Proteomes" id="UP000321548"/>
    </source>
</evidence>
<evidence type="ECO:0000259" key="4">
    <source>
        <dbReference type="Pfam" id="PF00501"/>
    </source>
</evidence>
<protein>
    <submittedName>
        <fullName evidence="6">Long-chain fatty acid--CoA ligase</fullName>
    </submittedName>
</protein>
<keyword evidence="7" id="KW-1185">Reference proteome</keyword>
<dbReference type="InterPro" id="IPR020845">
    <property type="entry name" value="AMP-binding_CS"/>
</dbReference>
<evidence type="ECO:0000313" key="6">
    <source>
        <dbReference type="EMBL" id="TXL64708.1"/>
    </source>
</evidence>
<organism evidence="6 7">
    <name type="scientific">Zeimonas arvi</name>
    <dbReference type="NCBI Taxonomy" id="2498847"/>
    <lineage>
        <taxon>Bacteria</taxon>
        <taxon>Pseudomonadati</taxon>
        <taxon>Pseudomonadota</taxon>
        <taxon>Betaproteobacteria</taxon>
        <taxon>Burkholderiales</taxon>
        <taxon>Burkholderiaceae</taxon>
        <taxon>Zeimonas</taxon>
    </lineage>
</organism>
<comment type="caution">
    <text evidence="6">The sequence shown here is derived from an EMBL/GenBank/DDBJ whole genome shotgun (WGS) entry which is preliminary data.</text>
</comment>
<dbReference type="PANTHER" id="PTHR43201:SF5">
    <property type="entry name" value="MEDIUM-CHAIN ACYL-COA LIGASE ACSF2, MITOCHONDRIAL"/>
    <property type="match status" value="1"/>
</dbReference>
<dbReference type="Gene3D" id="3.40.50.12780">
    <property type="entry name" value="N-terminal domain of ligase-like"/>
    <property type="match status" value="1"/>
</dbReference>
<dbReference type="GO" id="GO:0031956">
    <property type="term" value="F:medium-chain fatty acid-CoA ligase activity"/>
    <property type="evidence" value="ECO:0007669"/>
    <property type="project" value="TreeGrafter"/>
</dbReference>
<dbReference type="FunFam" id="3.30.300.30:FF:000008">
    <property type="entry name" value="2,3-dihydroxybenzoate-AMP ligase"/>
    <property type="match status" value="1"/>
</dbReference>
<dbReference type="Gene3D" id="3.30.300.30">
    <property type="match status" value="1"/>
</dbReference>
<evidence type="ECO:0000256" key="2">
    <source>
        <dbReference type="ARBA" id="ARBA00022598"/>
    </source>
</evidence>
<accession>A0A5C8NU77</accession>
<dbReference type="GO" id="GO:0006631">
    <property type="term" value="P:fatty acid metabolic process"/>
    <property type="evidence" value="ECO:0007669"/>
    <property type="project" value="TreeGrafter"/>
</dbReference>
<dbReference type="PROSITE" id="PS00455">
    <property type="entry name" value="AMP_BINDING"/>
    <property type="match status" value="1"/>
</dbReference>
<dbReference type="AlphaFoldDB" id="A0A5C8NU77"/>
<feature type="domain" description="AMP-dependent synthetase/ligase" evidence="4">
    <location>
        <begin position="8"/>
        <end position="371"/>
    </location>
</feature>
<dbReference type="InterPro" id="IPR000873">
    <property type="entry name" value="AMP-dep_synth/lig_dom"/>
</dbReference>
<dbReference type="InterPro" id="IPR025110">
    <property type="entry name" value="AMP-bd_C"/>
</dbReference>
<evidence type="ECO:0000256" key="3">
    <source>
        <dbReference type="SAM" id="MobiDB-lite"/>
    </source>
</evidence>
<sequence>MNLAHWLARSAAIFGDRPALAHGDTVVCNYREFADRAARGAHWLRGRGLAPGDRVGLFRGNAPDYLVWLWTVWWAGLVAVPINAKLHGREAAYILGHSGARLCLVDAERGRTLGAHLPAGCGLVGAEALPEVSGLPPADIAERAEDDDAWLFYTSGTTGRPKGVQLTVRNLRWCTMAYLAEVQPVSPGDAMLHPAPLSHGGGLYHLPYVLNGGLNVVPASGGFDGAEIAALAARWRNASFFAAPTMVHRLVEWASARAAGGAGARPIEGLATICYGGGPMYLADIERALAVIGPHFAQIYGQGESPMTITVLPKHVVLDRAQPRHRERLASVGYAQPMVEVSVRDADGRALPAGEPGEVCVRGEVVMKGYWKDPAATAKAIRDGWLHTGDVGALDADGFLTLLDRSKDLIISGGTNIYPREVEEALLTHPAVAEVSVIGAPDADWGEVVVAWVVLRAPAAEAELDAHCLEHIARFKRPKRWRFTEALPKNNYGKVLKTELRERERALVAGQGEKTGPGETTGKGATKEGA</sequence>
<dbReference type="Pfam" id="PF13193">
    <property type="entry name" value="AMP-binding_C"/>
    <property type="match status" value="1"/>
</dbReference>
<evidence type="ECO:0000256" key="1">
    <source>
        <dbReference type="ARBA" id="ARBA00006432"/>
    </source>
</evidence>
<reference evidence="6 7" key="1">
    <citation type="submission" date="2019-06" db="EMBL/GenBank/DDBJ databases">
        <title>Quisquiliibacterium sp. nov., isolated from a maize field.</title>
        <authorList>
            <person name="Lin S.-Y."/>
            <person name="Tsai C.-F."/>
            <person name="Young C.-C."/>
        </authorList>
    </citation>
    <scope>NUCLEOTIDE SEQUENCE [LARGE SCALE GENOMIC DNA]</scope>
    <source>
        <strain evidence="6 7">CC-CFT501</strain>
    </source>
</reference>
<comment type="similarity">
    <text evidence="1">Belongs to the ATP-dependent AMP-binding enzyme family.</text>
</comment>
<keyword evidence="2 6" id="KW-0436">Ligase</keyword>
<proteinExistence type="inferred from homology"/>
<dbReference type="RefSeq" id="WP_147704957.1">
    <property type="nucleotide sequence ID" value="NZ_VDUY01000005.1"/>
</dbReference>
<name>A0A5C8NU77_9BURK</name>
<dbReference type="EMBL" id="VDUY01000005">
    <property type="protein sequence ID" value="TXL64708.1"/>
    <property type="molecule type" value="Genomic_DNA"/>
</dbReference>